<dbReference type="InterPro" id="IPR003838">
    <property type="entry name" value="ABC3_permease_C"/>
</dbReference>
<dbReference type="PIRSF" id="PIRSF003097">
    <property type="entry name" value="FtsX"/>
    <property type="match status" value="1"/>
</dbReference>
<dbReference type="InterPro" id="IPR004513">
    <property type="entry name" value="FtsX"/>
</dbReference>
<evidence type="ECO:0000256" key="13">
    <source>
        <dbReference type="SAM" id="Phobius"/>
    </source>
</evidence>
<keyword evidence="9 13" id="KW-1133">Transmembrane helix</keyword>
<evidence type="ECO:0000256" key="12">
    <source>
        <dbReference type="PIRNR" id="PIRNR003097"/>
    </source>
</evidence>
<keyword evidence="17" id="KW-1185">Reference proteome</keyword>
<dbReference type="STRING" id="914150.TQ33_2207"/>
<evidence type="ECO:0000256" key="8">
    <source>
        <dbReference type="ARBA" id="ARBA00022692"/>
    </source>
</evidence>
<feature type="transmembrane region" description="Helical" evidence="13">
    <location>
        <begin position="199"/>
        <end position="219"/>
    </location>
</feature>
<dbReference type="Pfam" id="PF18075">
    <property type="entry name" value="FtsX_ECD"/>
    <property type="match status" value="1"/>
</dbReference>
<keyword evidence="6 12" id="KW-0997">Cell inner membrane</keyword>
<feature type="transmembrane region" description="Helical" evidence="13">
    <location>
        <begin position="293"/>
        <end position="317"/>
    </location>
</feature>
<keyword evidence="8 13" id="KW-0812">Transmembrane</keyword>
<evidence type="ECO:0000259" key="15">
    <source>
        <dbReference type="Pfam" id="PF18075"/>
    </source>
</evidence>
<dbReference type="InterPro" id="IPR040690">
    <property type="entry name" value="FtsX_ECD"/>
</dbReference>
<dbReference type="RefSeq" id="WP_046562111.1">
    <property type="nucleotide sequence ID" value="NZ_CP010975.1"/>
</dbReference>
<comment type="function">
    <text evidence="12">Part of the ABC transporter FtsEX involved in cellular division.</text>
</comment>
<comment type="subcellular location">
    <subcellularLocation>
        <location evidence="1">Cell inner membrane</location>
        <topology evidence="1">Multi-pass membrane protein</topology>
    </subcellularLocation>
</comment>
<evidence type="ECO:0000259" key="14">
    <source>
        <dbReference type="Pfam" id="PF02687"/>
    </source>
</evidence>
<accession>A0A0F6TSD7</accession>
<dbReference type="PANTHER" id="PTHR47755:SF1">
    <property type="entry name" value="CELL DIVISION PROTEIN FTSX"/>
    <property type="match status" value="1"/>
</dbReference>
<dbReference type="OrthoDB" id="9813411at2"/>
<name>A0A0F6TSD7_9GAMM</name>
<dbReference type="GO" id="GO:0032153">
    <property type="term" value="C:cell division site"/>
    <property type="evidence" value="ECO:0007669"/>
    <property type="project" value="TreeGrafter"/>
</dbReference>
<sequence length="327" mass="36266">MSNQKVSTKRASATSYKVSFRDRFRTALKLHKENSIQTLLDILRQPTNSLMTILVLAIALALPSAFYLFMTNAKAVSQSWDGGIKMALYLEDSATEKQAQELLTELNLRPEFKQVTFVSKEDALREFKDYSGFGDALDYLDNNPMPYTITLEPTASFSDPAALETLAQELADLAQVDQAKLDSDWIKKYNSILTISEQVATFVSLMLALGVLLIVGNTIRLAILNRREEIQVIKLVGATDAFIRRPFLYAGFWYGLIAALLAALMVNIVFVLLKQSTSQLAQLYSSEFSLLGLAPSFTLGLLVIGALLGLTGAWVSVRKHLKDINPQ</sequence>
<keyword evidence="5 12" id="KW-1003">Cell membrane</keyword>
<evidence type="ECO:0000256" key="2">
    <source>
        <dbReference type="ARBA" id="ARBA00007379"/>
    </source>
</evidence>
<evidence type="ECO:0000256" key="7">
    <source>
        <dbReference type="ARBA" id="ARBA00022618"/>
    </source>
</evidence>
<feature type="transmembrane region" description="Helical" evidence="13">
    <location>
        <begin position="252"/>
        <end position="273"/>
    </location>
</feature>
<comment type="subunit">
    <text evidence="3">Forms a membrane-associated complex with FtsE.</text>
</comment>
<evidence type="ECO:0000256" key="5">
    <source>
        <dbReference type="ARBA" id="ARBA00022475"/>
    </source>
</evidence>
<comment type="similarity">
    <text evidence="2 12">Belongs to the ABC-4 integral membrane protein family. FtsX subfamily.</text>
</comment>
<gene>
    <name evidence="16" type="ORF">TQ33_2207</name>
</gene>
<feature type="domain" description="ABC3 transporter permease C-terminal" evidence="14">
    <location>
        <begin position="202"/>
        <end position="320"/>
    </location>
</feature>
<evidence type="ECO:0000313" key="16">
    <source>
        <dbReference type="EMBL" id="AKE53132.1"/>
    </source>
</evidence>
<dbReference type="GO" id="GO:0005886">
    <property type="term" value="C:plasma membrane"/>
    <property type="evidence" value="ECO:0007669"/>
    <property type="project" value="UniProtKB-SubCell"/>
</dbReference>
<evidence type="ECO:0000256" key="6">
    <source>
        <dbReference type="ARBA" id="ARBA00022519"/>
    </source>
</evidence>
<dbReference type="KEGG" id="kge:TQ33_2207"/>
<proteinExistence type="inferred from homology"/>
<evidence type="ECO:0000256" key="10">
    <source>
        <dbReference type="ARBA" id="ARBA00023136"/>
    </source>
</evidence>
<organism evidence="16 17">
    <name type="scientific">Kangiella geojedonensis</name>
    <dbReference type="NCBI Taxonomy" id="914150"/>
    <lineage>
        <taxon>Bacteria</taxon>
        <taxon>Pseudomonadati</taxon>
        <taxon>Pseudomonadota</taxon>
        <taxon>Gammaproteobacteria</taxon>
        <taxon>Kangiellales</taxon>
        <taxon>Kangiellaceae</taxon>
        <taxon>Kangiella</taxon>
    </lineage>
</organism>
<dbReference type="HOGENOM" id="CLU_073546_0_0_6"/>
<keyword evidence="10 12" id="KW-0472">Membrane</keyword>
<keyword evidence="7 12" id="KW-0132">Cell division</keyword>
<protein>
    <recommendedName>
        <fullName evidence="4 12">Cell division protein FtsX</fullName>
    </recommendedName>
</protein>
<dbReference type="Gene3D" id="3.30.70.3040">
    <property type="match status" value="1"/>
</dbReference>
<evidence type="ECO:0000256" key="4">
    <source>
        <dbReference type="ARBA" id="ARBA00021907"/>
    </source>
</evidence>
<evidence type="ECO:0000256" key="11">
    <source>
        <dbReference type="ARBA" id="ARBA00023306"/>
    </source>
</evidence>
<dbReference type="EMBL" id="CP010975">
    <property type="protein sequence ID" value="AKE53132.1"/>
    <property type="molecule type" value="Genomic_DNA"/>
</dbReference>
<dbReference type="PATRIC" id="fig|914150.5.peg.2236"/>
<dbReference type="AlphaFoldDB" id="A0A0F6TSD7"/>
<reference evidence="16 17" key="1">
    <citation type="submission" date="2015-02" db="EMBL/GenBank/DDBJ databases">
        <title>Complete genome sequence of Kangiella geojedonensis strain YCS-5T.</title>
        <authorList>
            <person name="Kim K.M."/>
        </authorList>
    </citation>
    <scope>NUCLEOTIDE SEQUENCE [LARGE SCALE GENOMIC DNA]</scope>
    <source>
        <strain evidence="16 17">YCS-5</strain>
    </source>
</reference>
<feature type="transmembrane region" description="Helical" evidence="13">
    <location>
        <begin position="50"/>
        <end position="70"/>
    </location>
</feature>
<evidence type="ECO:0000256" key="3">
    <source>
        <dbReference type="ARBA" id="ARBA00011160"/>
    </source>
</evidence>
<dbReference type="InterPro" id="IPR047590">
    <property type="entry name" value="FtsX_proteobact-type"/>
</dbReference>
<dbReference type="Proteomes" id="UP000034071">
    <property type="component" value="Chromosome"/>
</dbReference>
<dbReference type="Pfam" id="PF02687">
    <property type="entry name" value="FtsX"/>
    <property type="match status" value="1"/>
</dbReference>
<keyword evidence="11 12" id="KW-0131">Cell cycle</keyword>
<feature type="domain" description="FtsX extracellular" evidence="15">
    <location>
        <begin position="85"/>
        <end position="178"/>
    </location>
</feature>
<evidence type="ECO:0000256" key="1">
    <source>
        <dbReference type="ARBA" id="ARBA00004429"/>
    </source>
</evidence>
<dbReference type="NCBIfam" id="TIGR00439">
    <property type="entry name" value="FtsX_Gneg"/>
    <property type="match status" value="1"/>
</dbReference>
<dbReference type="GO" id="GO:0051301">
    <property type="term" value="P:cell division"/>
    <property type="evidence" value="ECO:0007669"/>
    <property type="project" value="UniProtKB-KW"/>
</dbReference>
<evidence type="ECO:0000256" key="9">
    <source>
        <dbReference type="ARBA" id="ARBA00022989"/>
    </source>
</evidence>
<dbReference type="PANTHER" id="PTHR47755">
    <property type="entry name" value="CELL DIVISION PROTEIN FTSX"/>
    <property type="match status" value="1"/>
</dbReference>
<evidence type="ECO:0000313" key="17">
    <source>
        <dbReference type="Proteomes" id="UP000034071"/>
    </source>
</evidence>